<keyword evidence="1" id="KW-0472">Membrane</keyword>
<organism evidence="2 3">
    <name type="scientific">Meridianimaribacter flavus</name>
    <dbReference type="NCBI Taxonomy" id="571115"/>
    <lineage>
        <taxon>Bacteria</taxon>
        <taxon>Pseudomonadati</taxon>
        <taxon>Bacteroidota</taxon>
        <taxon>Flavobacteriia</taxon>
        <taxon>Flavobacteriales</taxon>
        <taxon>Flavobacteriaceae</taxon>
        <taxon>Meridianimaribacter</taxon>
    </lineage>
</organism>
<protein>
    <submittedName>
        <fullName evidence="2">Uncharacterized protein</fullName>
    </submittedName>
</protein>
<keyword evidence="3" id="KW-1185">Reference proteome</keyword>
<dbReference type="Proteomes" id="UP000294930">
    <property type="component" value="Unassembled WGS sequence"/>
</dbReference>
<keyword evidence="1" id="KW-1133">Transmembrane helix</keyword>
<gene>
    <name evidence="2" type="ORF">A8975_0629</name>
</gene>
<dbReference type="EMBL" id="SOQZ01000001">
    <property type="protein sequence ID" value="TDY14029.1"/>
    <property type="molecule type" value="Genomic_DNA"/>
</dbReference>
<feature type="transmembrane region" description="Helical" evidence="1">
    <location>
        <begin position="57"/>
        <end position="79"/>
    </location>
</feature>
<reference evidence="2 3" key="1">
    <citation type="submission" date="2019-03" db="EMBL/GenBank/DDBJ databases">
        <title>Genomic Encyclopedia of Type Strains, Phase III (KMG-III): the genomes of soil and plant-associated and newly described type strains.</title>
        <authorList>
            <person name="Whitman W."/>
        </authorList>
    </citation>
    <scope>NUCLEOTIDE SEQUENCE [LARGE SCALE GENOMIC DNA]</scope>
    <source>
        <strain evidence="2 3">CGMCC 1.10957</strain>
    </source>
</reference>
<evidence type="ECO:0000313" key="3">
    <source>
        <dbReference type="Proteomes" id="UP000294930"/>
    </source>
</evidence>
<proteinExistence type="predicted"/>
<sequence>MELVLTVQDLEPHPKQGFEKQEGLLNSNYKQIVKRNLKALNSNTIFGNKHRIKTRQFIKTSSVATLLKLSVFVVLLTAIL</sequence>
<comment type="caution">
    <text evidence="2">The sequence shown here is derived from an EMBL/GenBank/DDBJ whole genome shotgun (WGS) entry which is preliminary data.</text>
</comment>
<accession>A0ABY2G8C1</accession>
<keyword evidence="1" id="KW-0812">Transmembrane</keyword>
<evidence type="ECO:0000313" key="2">
    <source>
        <dbReference type="EMBL" id="TDY14029.1"/>
    </source>
</evidence>
<evidence type="ECO:0000256" key="1">
    <source>
        <dbReference type="SAM" id="Phobius"/>
    </source>
</evidence>
<dbReference type="RefSeq" id="WP_129759281.1">
    <property type="nucleotide sequence ID" value="NZ_SOQZ01000001.1"/>
</dbReference>
<name>A0ABY2G8C1_9FLAO</name>